<feature type="transmembrane region" description="Helical" evidence="6">
    <location>
        <begin position="199"/>
        <end position="217"/>
    </location>
</feature>
<accession>C1C1Z8</accession>
<evidence type="ECO:0000259" key="7">
    <source>
        <dbReference type="SMART" id="SM00014"/>
    </source>
</evidence>
<feature type="domain" description="Phosphatidic acid phosphatase type 2/haloperoxidase" evidence="7">
    <location>
        <begin position="92"/>
        <end position="244"/>
    </location>
</feature>
<dbReference type="Pfam" id="PF01569">
    <property type="entry name" value="PAP2"/>
    <property type="match status" value="1"/>
</dbReference>
<dbReference type="SMART" id="SM00014">
    <property type="entry name" value="acidPPc"/>
    <property type="match status" value="1"/>
</dbReference>
<evidence type="ECO:0000256" key="3">
    <source>
        <dbReference type="ARBA" id="ARBA00022692"/>
    </source>
</evidence>
<feature type="transmembrane region" description="Helical" evidence="6">
    <location>
        <begin position="229"/>
        <end position="248"/>
    </location>
</feature>
<dbReference type="PANTHER" id="PTHR10165">
    <property type="entry name" value="LIPID PHOSPHATE PHOSPHATASE"/>
    <property type="match status" value="1"/>
</dbReference>
<dbReference type="GO" id="GO:0046839">
    <property type="term" value="P:phospholipid dephosphorylation"/>
    <property type="evidence" value="ECO:0007669"/>
    <property type="project" value="TreeGrafter"/>
</dbReference>
<evidence type="ECO:0000256" key="1">
    <source>
        <dbReference type="ARBA" id="ARBA00004141"/>
    </source>
</evidence>
<name>C1C1Z8_CALCM</name>
<comment type="similarity">
    <text evidence="2">Belongs to the PA-phosphatase related phosphoesterase family.</text>
</comment>
<evidence type="ECO:0000256" key="5">
    <source>
        <dbReference type="ARBA" id="ARBA00023136"/>
    </source>
</evidence>
<dbReference type="SUPFAM" id="SSF48317">
    <property type="entry name" value="Acid phosphatase/Vanadium-dependent haloperoxidase"/>
    <property type="match status" value="1"/>
</dbReference>
<dbReference type="GO" id="GO:0016020">
    <property type="term" value="C:membrane"/>
    <property type="evidence" value="ECO:0007669"/>
    <property type="project" value="UniProtKB-SubCell"/>
</dbReference>
<dbReference type="InterPro" id="IPR036938">
    <property type="entry name" value="PAP2/HPO_sf"/>
</dbReference>
<evidence type="ECO:0000256" key="2">
    <source>
        <dbReference type="ARBA" id="ARBA00008816"/>
    </source>
</evidence>
<feature type="transmembrane region" description="Helical" evidence="6">
    <location>
        <begin position="88"/>
        <end position="113"/>
    </location>
</feature>
<evidence type="ECO:0000256" key="4">
    <source>
        <dbReference type="ARBA" id="ARBA00022989"/>
    </source>
</evidence>
<keyword evidence="5 6" id="KW-0472">Membrane</keyword>
<dbReference type="GO" id="GO:0008195">
    <property type="term" value="F:phosphatidate phosphatase activity"/>
    <property type="evidence" value="ECO:0007669"/>
    <property type="project" value="TreeGrafter"/>
</dbReference>
<dbReference type="CDD" id="cd03390">
    <property type="entry name" value="PAP2_containing_1_like"/>
    <property type="match status" value="1"/>
</dbReference>
<reference evidence="8" key="1">
    <citation type="submission" date="2009-03" db="EMBL/GenBank/DDBJ databases">
        <title>Caligus clemensi ESTs and full-length cDNAs.</title>
        <authorList>
            <person name="Yasuike M."/>
            <person name="von Schalburg K."/>
            <person name="Cooper G."/>
            <person name="Leong J."/>
            <person name="Jones S.R.M."/>
            <person name="Koop B.F."/>
        </authorList>
    </citation>
    <scope>NUCLEOTIDE SEQUENCE</scope>
    <source>
        <tissue evidence="8">Whole</tissue>
    </source>
</reference>
<keyword evidence="4 6" id="KW-1133">Transmembrane helix</keyword>
<keyword evidence="3 6" id="KW-0812">Transmembrane</keyword>
<dbReference type="AlphaFoldDB" id="C1C1Z8"/>
<dbReference type="Gene3D" id="1.20.144.10">
    <property type="entry name" value="Phosphatidic acid phosphatase type 2/haloperoxidase"/>
    <property type="match status" value="1"/>
</dbReference>
<organism evidence="8">
    <name type="scientific">Caligus clemensi</name>
    <name type="common">Sea louse</name>
    <dbReference type="NCBI Taxonomy" id="344056"/>
    <lineage>
        <taxon>Eukaryota</taxon>
        <taxon>Metazoa</taxon>
        <taxon>Ecdysozoa</taxon>
        <taxon>Arthropoda</taxon>
        <taxon>Crustacea</taxon>
        <taxon>Multicrustacea</taxon>
        <taxon>Hexanauplia</taxon>
        <taxon>Copepoda</taxon>
        <taxon>Siphonostomatoida</taxon>
        <taxon>Caligidae</taxon>
        <taxon>Caligus</taxon>
    </lineage>
</organism>
<gene>
    <name evidence="8" type="primary">PPC1B</name>
</gene>
<dbReference type="UniPathway" id="UPA00085"/>
<evidence type="ECO:0000256" key="6">
    <source>
        <dbReference type="SAM" id="Phobius"/>
    </source>
</evidence>
<feature type="transmembrane region" description="Helical" evidence="6">
    <location>
        <begin position="63"/>
        <end position="81"/>
    </location>
</feature>
<protein>
    <submittedName>
        <fullName evidence="8">Phosphatidic acid phosphatase type 2 domain-containing protein 1B</fullName>
    </submittedName>
</protein>
<feature type="transmembrane region" description="Helical" evidence="6">
    <location>
        <begin position="168"/>
        <end position="187"/>
    </location>
</feature>
<sequence length="262" mass="29565">MSQKPSRISLFDFFKEISIRLGLTGLFLYTNSSDPFHRVISRREAEDLYHYPHSESYVTGKDLLVICMSVPLLTVLFLYYMKRDVRSLVIALLTITLILPLNGFVVNIIKIAVGRPRPDFLSRCWPNAGDIPWAEFDSMKSDQGLHCAGDPLAVLEGRKSFPSGHSSMAFASFMFVFLYTAGKLKTFSPRDKAGSIESLSLLIAFAQILVPSFIAISRTCDYHHHWQDVLVGSGIGSLTSIAIYNRYFHSIFSEKSDFARFQ</sequence>
<comment type="subcellular location">
    <subcellularLocation>
        <location evidence="1">Membrane</location>
        <topology evidence="1">Multi-pass membrane protein</topology>
    </subcellularLocation>
</comment>
<dbReference type="GO" id="GO:0006644">
    <property type="term" value="P:phospholipid metabolic process"/>
    <property type="evidence" value="ECO:0007669"/>
    <property type="project" value="UniProtKB-UniPathway"/>
</dbReference>
<evidence type="ECO:0000313" key="8">
    <source>
        <dbReference type="EMBL" id="ACO15301.1"/>
    </source>
</evidence>
<dbReference type="EMBL" id="BT080877">
    <property type="protein sequence ID" value="ACO15301.1"/>
    <property type="molecule type" value="mRNA"/>
</dbReference>
<dbReference type="InterPro" id="IPR043216">
    <property type="entry name" value="PAP-like"/>
</dbReference>
<dbReference type="PANTHER" id="PTHR10165:SF35">
    <property type="entry name" value="RE23632P"/>
    <property type="match status" value="1"/>
</dbReference>
<dbReference type="InterPro" id="IPR000326">
    <property type="entry name" value="PAP2/HPO"/>
</dbReference>
<proteinExistence type="evidence at transcript level"/>